<keyword evidence="4 6" id="KW-0255">Endonuclease</keyword>
<dbReference type="EMBL" id="CP058910">
    <property type="protein sequence ID" value="QLH78124.1"/>
    <property type="molecule type" value="Genomic_DNA"/>
</dbReference>
<name>A0A7D5P4N0_9EURY</name>
<keyword evidence="2 6" id="KW-0819">tRNA processing</keyword>
<gene>
    <name evidence="6" type="primary">rnp1</name>
    <name evidence="7" type="ORF">HZS55_12775</name>
</gene>
<dbReference type="GO" id="GO:0005737">
    <property type="term" value="C:cytoplasm"/>
    <property type="evidence" value="ECO:0007669"/>
    <property type="project" value="UniProtKB-SubCell"/>
</dbReference>
<dbReference type="Pfam" id="PF01868">
    <property type="entry name" value="RNase_P-MRP_p29"/>
    <property type="match status" value="1"/>
</dbReference>
<dbReference type="InterPro" id="IPR036980">
    <property type="entry name" value="RNase_P/MRP_Rpp29_sf"/>
</dbReference>
<comment type="similarity">
    <text evidence="6">Belongs to the eukaryotic/archaeal RNase P protein component 1 family.</text>
</comment>
<evidence type="ECO:0000256" key="5">
    <source>
        <dbReference type="ARBA" id="ARBA00022801"/>
    </source>
</evidence>
<dbReference type="SMART" id="SM00538">
    <property type="entry name" value="POP4"/>
    <property type="match status" value="1"/>
</dbReference>
<sequence>MLAPETLTRHELVGLTARVRAGDNPDLLDIEGRVVAETTNTLGIEREGDESSDGRTAGERADRVATVPKAGTTFEFTLPGADGAAELVTVEGRRLVARPARRTEKSGDSKWR</sequence>
<dbReference type="GeneID" id="56078752"/>
<dbReference type="Gene3D" id="2.30.30.210">
    <property type="entry name" value="Ribonuclease P/MRP, subunit p29"/>
    <property type="match status" value="1"/>
</dbReference>
<dbReference type="RefSeq" id="WP_179908046.1">
    <property type="nucleotide sequence ID" value="NZ_CP058910.1"/>
</dbReference>
<dbReference type="InterPro" id="IPR023538">
    <property type="entry name" value="RNP1"/>
</dbReference>
<evidence type="ECO:0000256" key="2">
    <source>
        <dbReference type="ARBA" id="ARBA00022694"/>
    </source>
</evidence>
<comment type="subunit">
    <text evidence="6">Consists of a catalytic RNA component and at least 4-5 protein subunits.</text>
</comment>
<evidence type="ECO:0000256" key="4">
    <source>
        <dbReference type="ARBA" id="ARBA00022759"/>
    </source>
</evidence>
<dbReference type="SUPFAM" id="SSF101744">
    <property type="entry name" value="Rof/RNase P subunit-like"/>
    <property type="match status" value="1"/>
</dbReference>
<dbReference type="KEGG" id="hrr:HZS55_12775"/>
<keyword evidence="5 6" id="KW-0378">Hydrolase</keyword>
<dbReference type="EC" id="3.1.26.5" evidence="6"/>
<dbReference type="GO" id="GO:0001682">
    <property type="term" value="P:tRNA 5'-leader removal"/>
    <property type="evidence" value="ECO:0007669"/>
    <property type="project" value="UniProtKB-UniRule"/>
</dbReference>
<dbReference type="GO" id="GO:0003723">
    <property type="term" value="F:RNA binding"/>
    <property type="evidence" value="ECO:0007669"/>
    <property type="project" value="InterPro"/>
</dbReference>
<evidence type="ECO:0000313" key="8">
    <source>
        <dbReference type="Proteomes" id="UP000509667"/>
    </source>
</evidence>
<accession>A0A7D5P4N0</accession>
<dbReference type="OrthoDB" id="39019at2157"/>
<dbReference type="Proteomes" id="UP000509667">
    <property type="component" value="Chromosome"/>
</dbReference>
<comment type="function">
    <text evidence="6">Part of ribonuclease P, a protein complex that generates mature tRNA molecules by cleaving their 5'-ends.</text>
</comment>
<evidence type="ECO:0000313" key="7">
    <source>
        <dbReference type="EMBL" id="QLH78124.1"/>
    </source>
</evidence>
<reference evidence="7 8" key="1">
    <citation type="submission" date="2020-07" db="EMBL/GenBank/DDBJ databases">
        <title>Halosimplex pelagicum sp. nov. and Halosimplex rubrum sp. nov., isolated from salted brown alga Laminaria, and emended description of the genus Halosimplex.</title>
        <authorList>
            <person name="Cui H."/>
        </authorList>
    </citation>
    <scope>NUCLEOTIDE SEQUENCE [LARGE SCALE GENOMIC DNA]</scope>
    <source>
        <strain evidence="7 8">R27</strain>
    </source>
</reference>
<evidence type="ECO:0000256" key="3">
    <source>
        <dbReference type="ARBA" id="ARBA00022722"/>
    </source>
</evidence>
<dbReference type="GO" id="GO:0030677">
    <property type="term" value="C:ribonuclease P complex"/>
    <property type="evidence" value="ECO:0007669"/>
    <property type="project" value="UniProtKB-UniRule"/>
</dbReference>
<keyword evidence="8" id="KW-1185">Reference proteome</keyword>
<dbReference type="GO" id="GO:0004526">
    <property type="term" value="F:ribonuclease P activity"/>
    <property type="evidence" value="ECO:0007669"/>
    <property type="project" value="UniProtKB-UniRule"/>
</dbReference>
<evidence type="ECO:0000256" key="6">
    <source>
        <dbReference type="HAMAP-Rule" id="MF_00754"/>
    </source>
</evidence>
<proteinExistence type="inferred from homology"/>
<comment type="subcellular location">
    <subcellularLocation>
        <location evidence="6">Cytoplasm</location>
    </subcellularLocation>
</comment>
<dbReference type="InterPro" id="IPR023534">
    <property type="entry name" value="Rof/RNase_P-like"/>
</dbReference>
<comment type="catalytic activity">
    <reaction evidence="6">
        <text>Endonucleolytic cleavage of RNA, removing 5'-extranucleotides from tRNA precursor.</text>
        <dbReference type="EC" id="3.1.26.5"/>
    </reaction>
</comment>
<organism evidence="7 8">
    <name type="scientific">Halosimplex rubrum</name>
    <dbReference type="NCBI Taxonomy" id="869889"/>
    <lineage>
        <taxon>Archaea</taxon>
        <taxon>Methanobacteriati</taxon>
        <taxon>Methanobacteriota</taxon>
        <taxon>Stenosarchaea group</taxon>
        <taxon>Halobacteria</taxon>
        <taxon>Halobacteriales</taxon>
        <taxon>Haloarculaceae</taxon>
        <taxon>Halosimplex</taxon>
    </lineage>
</organism>
<protein>
    <recommendedName>
        <fullName evidence="6">Ribonuclease P protein component 1</fullName>
        <shortName evidence="6">RNase P component 1</shortName>
        <ecNumber evidence="6">3.1.26.5</ecNumber>
    </recommendedName>
    <alternativeName>
        <fullName evidence="6">Rpp29</fullName>
    </alternativeName>
</protein>
<dbReference type="AlphaFoldDB" id="A0A7D5P4N0"/>
<keyword evidence="3 6" id="KW-0540">Nuclease</keyword>
<keyword evidence="1 6" id="KW-0963">Cytoplasm</keyword>
<dbReference type="InterPro" id="IPR002730">
    <property type="entry name" value="Rpp29/RNP1"/>
</dbReference>
<dbReference type="HAMAP" id="MF_00754">
    <property type="entry name" value="RNase_P_1"/>
    <property type="match status" value="1"/>
</dbReference>
<evidence type="ECO:0000256" key="1">
    <source>
        <dbReference type="ARBA" id="ARBA00022490"/>
    </source>
</evidence>